<dbReference type="Proteomes" id="UP000189796">
    <property type="component" value="Chromosome I"/>
</dbReference>
<dbReference type="GO" id="GO:0005344">
    <property type="term" value="F:oxygen carrier activity"/>
    <property type="evidence" value="ECO:0007669"/>
    <property type="project" value="UniProtKB-KW"/>
</dbReference>
<evidence type="ECO:0000256" key="5">
    <source>
        <dbReference type="RuleBase" id="RU000356"/>
    </source>
</evidence>
<dbReference type="PANTHER" id="PTHR43396">
    <property type="entry name" value="FLAVOHEMOPROTEIN"/>
    <property type="match status" value="1"/>
</dbReference>
<dbReference type="EMBL" id="LT670817">
    <property type="protein sequence ID" value="SHG68598.1"/>
    <property type="molecule type" value="Genomic_DNA"/>
</dbReference>
<name>A0A1M5LU62_9BRAD</name>
<keyword evidence="7" id="KW-0223">Dioxygenase</keyword>
<feature type="domain" description="Globin" evidence="6">
    <location>
        <begin position="1"/>
        <end position="134"/>
    </location>
</feature>
<dbReference type="RefSeq" id="WP_079601361.1">
    <property type="nucleotide sequence ID" value="NZ_LT670817.1"/>
</dbReference>
<evidence type="ECO:0000256" key="4">
    <source>
        <dbReference type="ARBA" id="ARBA00023004"/>
    </source>
</evidence>
<comment type="similarity">
    <text evidence="5">Belongs to the globin family.</text>
</comment>
<dbReference type="PRINTS" id="PR00188">
    <property type="entry name" value="PLANTGLOBIN"/>
</dbReference>
<dbReference type="GO" id="GO:0071949">
    <property type="term" value="F:FAD binding"/>
    <property type="evidence" value="ECO:0007669"/>
    <property type="project" value="TreeGrafter"/>
</dbReference>
<keyword evidence="1 5" id="KW-0349">Heme</keyword>
<reference evidence="7 8" key="1">
    <citation type="submission" date="2016-11" db="EMBL/GenBank/DDBJ databases">
        <authorList>
            <person name="Jaros S."/>
            <person name="Januszkiewicz K."/>
            <person name="Wedrychowicz H."/>
        </authorList>
    </citation>
    <scope>NUCLEOTIDE SEQUENCE [LARGE SCALE GENOMIC DNA]</scope>
    <source>
        <strain evidence="7 8">GAS138</strain>
    </source>
</reference>
<dbReference type="Gene3D" id="1.10.490.10">
    <property type="entry name" value="Globins"/>
    <property type="match status" value="1"/>
</dbReference>
<keyword evidence="4" id="KW-0408">Iron</keyword>
<keyword evidence="7" id="KW-0560">Oxidoreductase</keyword>
<evidence type="ECO:0000313" key="7">
    <source>
        <dbReference type="EMBL" id="SHG68598.1"/>
    </source>
</evidence>
<dbReference type="SUPFAM" id="SSF46458">
    <property type="entry name" value="Globin-like"/>
    <property type="match status" value="1"/>
</dbReference>
<dbReference type="PANTHER" id="PTHR43396:SF3">
    <property type="entry name" value="FLAVOHEMOPROTEIN"/>
    <property type="match status" value="1"/>
</dbReference>
<keyword evidence="3" id="KW-0479">Metal-binding</keyword>
<dbReference type="GO" id="GO:0019825">
    <property type="term" value="F:oxygen binding"/>
    <property type="evidence" value="ECO:0007669"/>
    <property type="project" value="InterPro"/>
</dbReference>
<dbReference type="GO" id="GO:0008941">
    <property type="term" value="F:nitric oxide dioxygenase NAD(P)H activity"/>
    <property type="evidence" value="ECO:0007669"/>
    <property type="project" value="TreeGrafter"/>
</dbReference>
<dbReference type="InterPro" id="IPR009050">
    <property type="entry name" value="Globin-like_sf"/>
</dbReference>
<dbReference type="GO" id="GO:0046210">
    <property type="term" value="P:nitric oxide catabolic process"/>
    <property type="evidence" value="ECO:0007669"/>
    <property type="project" value="TreeGrafter"/>
</dbReference>
<dbReference type="GO" id="GO:0071500">
    <property type="term" value="P:cellular response to nitrosative stress"/>
    <property type="evidence" value="ECO:0007669"/>
    <property type="project" value="TreeGrafter"/>
</dbReference>
<organism evidence="7 8">
    <name type="scientific">Bradyrhizobium erythrophlei</name>
    <dbReference type="NCBI Taxonomy" id="1437360"/>
    <lineage>
        <taxon>Bacteria</taxon>
        <taxon>Pseudomonadati</taxon>
        <taxon>Pseudomonadota</taxon>
        <taxon>Alphaproteobacteria</taxon>
        <taxon>Hyphomicrobiales</taxon>
        <taxon>Nitrobacteraceae</taxon>
        <taxon>Bradyrhizobium</taxon>
    </lineage>
</organism>
<evidence type="ECO:0000259" key="6">
    <source>
        <dbReference type="PROSITE" id="PS01033"/>
    </source>
</evidence>
<dbReference type="GO" id="GO:0046872">
    <property type="term" value="F:metal ion binding"/>
    <property type="evidence" value="ECO:0007669"/>
    <property type="project" value="UniProtKB-KW"/>
</dbReference>
<keyword evidence="2 5" id="KW-0561">Oxygen transport</keyword>
<dbReference type="CDD" id="cd12131">
    <property type="entry name" value="HGbI-like"/>
    <property type="match status" value="1"/>
</dbReference>
<evidence type="ECO:0000256" key="3">
    <source>
        <dbReference type="ARBA" id="ARBA00022723"/>
    </source>
</evidence>
<accession>A0A1M5LU62</accession>
<dbReference type="Pfam" id="PF00042">
    <property type="entry name" value="Globin"/>
    <property type="match status" value="1"/>
</dbReference>
<dbReference type="InterPro" id="IPR012292">
    <property type="entry name" value="Globin/Proto"/>
</dbReference>
<keyword evidence="5" id="KW-0813">Transport</keyword>
<dbReference type="PROSITE" id="PS01033">
    <property type="entry name" value="GLOBIN"/>
    <property type="match status" value="1"/>
</dbReference>
<evidence type="ECO:0000256" key="1">
    <source>
        <dbReference type="ARBA" id="ARBA00022617"/>
    </source>
</evidence>
<proteinExistence type="inferred from homology"/>
<gene>
    <name evidence="7" type="ORF">SAMN05443248_2361</name>
</gene>
<sequence length="141" mass="15079">MTADQVKLVQESFAKVAPISETAAVLFYDRLFEIAPSVRAMFPTDMTERHKKLMAMLATVVSGLGNLKSILPAASALATRHVSYGTKPEHYPVAGAALLWTLEKGLGDAWTSEVAGAWSAAYGTLSGFMISEAYGRPQAAE</sequence>
<protein>
    <submittedName>
        <fullName evidence="7">Nitric oxide dioxygenase</fullName>
    </submittedName>
</protein>
<dbReference type="OrthoDB" id="3213438at2"/>
<dbReference type="GO" id="GO:0020037">
    <property type="term" value="F:heme binding"/>
    <property type="evidence" value="ECO:0007669"/>
    <property type="project" value="InterPro"/>
</dbReference>
<evidence type="ECO:0000256" key="2">
    <source>
        <dbReference type="ARBA" id="ARBA00022621"/>
    </source>
</evidence>
<dbReference type="AlphaFoldDB" id="A0A1M5LU62"/>
<evidence type="ECO:0000313" key="8">
    <source>
        <dbReference type="Proteomes" id="UP000189796"/>
    </source>
</evidence>
<dbReference type="InterPro" id="IPR000971">
    <property type="entry name" value="Globin"/>
</dbReference>